<protein>
    <submittedName>
        <fullName evidence="4">Ribonuclease</fullName>
        <ecNumber evidence="4">3.1.-.-</ecNumber>
    </submittedName>
</protein>
<dbReference type="InterPro" id="IPR036866">
    <property type="entry name" value="RibonucZ/Hydroxyglut_hydro"/>
</dbReference>
<dbReference type="GO" id="GO:0016787">
    <property type="term" value="F:hydrolase activity"/>
    <property type="evidence" value="ECO:0007669"/>
    <property type="project" value="UniProtKB-KW"/>
</dbReference>
<dbReference type="AlphaFoldDB" id="A0A644UA17"/>
<sequence length="460" mass="51461">MAKIKIQFAGGAGTPTGSNFILKVGKRTIMVDCGLFQGEKVADDINREPFLFNPKDIDVLFVTHGHLDHVGRIPKLVKEGFEGVIVSTSGTKDIGEYVLRDSLGILTKEAEREGYPPIYSEEDVDKTMSFWETKNLHEDMYIDSGDSEIRKIKITFYDAGHILGSSMVVFEIKGQKIMFTGDLGNSPSPLLRDTEHVQGINYLIMESVYGDREHEHLNDRVEILKSLIKKTIAKKSVLMIPAFSVERTQQLVYIFNNMVENKEIPLIPIFLDSPLAINITKVYKKHEKEFNENVREIIQSGDDIFAFAGLTMTKTPEDSKAINDVPGPKIIIAGAGMSNGGRIVHHEAKYLPDHRNTLLLIGYQANGTMGRRIQDGAKEVTIFKEKIPIRAEIVNLSGFSAHKDSSDLQDFVGKMRGSLKKVFVVLGEPKSESYLAQRLVEQYGVKAKVPIYNETVEITL</sequence>
<evidence type="ECO:0000256" key="1">
    <source>
        <dbReference type="ARBA" id="ARBA00022801"/>
    </source>
</evidence>
<name>A0A644UA17_9ZZZZ</name>
<dbReference type="SMART" id="SM00849">
    <property type="entry name" value="Lactamase_B"/>
    <property type="match status" value="1"/>
</dbReference>
<dbReference type="InterPro" id="IPR001279">
    <property type="entry name" value="Metallo-B-lactamas"/>
</dbReference>
<dbReference type="SUPFAM" id="SSF56281">
    <property type="entry name" value="Metallo-hydrolase/oxidoreductase"/>
    <property type="match status" value="1"/>
</dbReference>
<dbReference type="InterPro" id="IPR011108">
    <property type="entry name" value="RMMBL"/>
</dbReference>
<evidence type="ECO:0000259" key="3">
    <source>
        <dbReference type="SMART" id="SM01027"/>
    </source>
</evidence>
<dbReference type="Gene3D" id="3.40.50.10890">
    <property type="match status" value="1"/>
</dbReference>
<feature type="domain" description="Metallo-beta-lactamase" evidence="2">
    <location>
        <begin position="16"/>
        <end position="227"/>
    </location>
</feature>
<comment type="caution">
    <text evidence="4">The sequence shown here is derived from an EMBL/GenBank/DDBJ whole genome shotgun (WGS) entry which is preliminary data.</text>
</comment>
<dbReference type="GO" id="GO:0004521">
    <property type="term" value="F:RNA endonuclease activity"/>
    <property type="evidence" value="ECO:0007669"/>
    <property type="project" value="TreeGrafter"/>
</dbReference>
<dbReference type="Pfam" id="PF10996">
    <property type="entry name" value="Beta-Casp"/>
    <property type="match status" value="1"/>
</dbReference>
<dbReference type="CDD" id="cd16295">
    <property type="entry name" value="TTHA0252-CPSF-like_MBL-fold"/>
    <property type="match status" value="1"/>
</dbReference>
<keyword evidence="1 4" id="KW-0378">Hydrolase</keyword>
<dbReference type="EC" id="3.1.-.-" evidence="4"/>
<accession>A0A644UA17</accession>
<dbReference type="EMBL" id="VSSQ01000092">
    <property type="protein sequence ID" value="MPL75811.1"/>
    <property type="molecule type" value="Genomic_DNA"/>
</dbReference>
<dbReference type="SMART" id="SM01027">
    <property type="entry name" value="Beta-Casp"/>
    <property type="match status" value="1"/>
</dbReference>
<dbReference type="InterPro" id="IPR050698">
    <property type="entry name" value="MBL"/>
</dbReference>
<proteinExistence type="predicted"/>
<feature type="domain" description="Beta-Casp" evidence="3">
    <location>
        <begin position="248"/>
        <end position="373"/>
    </location>
</feature>
<dbReference type="InterPro" id="IPR022712">
    <property type="entry name" value="Beta_Casp"/>
</dbReference>
<dbReference type="Pfam" id="PF00753">
    <property type="entry name" value="Lactamase_B"/>
    <property type="match status" value="1"/>
</dbReference>
<dbReference type="PANTHER" id="PTHR11203">
    <property type="entry name" value="CLEAVAGE AND POLYADENYLATION SPECIFICITY FACTOR FAMILY MEMBER"/>
    <property type="match status" value="1"/>
</dbReference>
<evidence type="ECO:0000313" key="4">
    <source>
        <dbReference type="EMBL" id="MPL75811.1"/>
    </source>
</evidence>
<dbReference type="Gene3D" id="3.60.15.10">
    <property type="entry name" value="Ribonuclease Z/Hydroxyacylglutathione hydrolase-like"/>
    <property type="match status" value="1"/>
</dbReference>
<dbReference type="PANTHER" id="PTHR11203:SF37">
    <property type="entry name" value="INTEGRATOR COMPLEX SUBUNIT 11"/>
    <property type="match status" value="1"/>
</dbReference>
<organism evidence="4">
    <name type="scientific">bioreactor metagenome</name>
    <dbReference type="NCBI Taxonomy" id="1076179"/>
    <lineage>
        <taxon>unclassified sequences</taxon>
        <taxon>metagenomes</taxon>
        <taxon>ecological metagenomes</taxon>
    </lineage>
</organism>
<dbReference type="Pfam" id="PF07521">
    <property type="entry name" value="RMMBL"/>
    <property type="match status" value="1"/>
</dbReference>
<reference evidence="4" key="1">
    <citation type="submission" date="2019-08" db="EMBL/GenBank/DDBJ databases">
        <authorList>
            <person name="Kucharzyk K."/>
            <person name="Murdoch R.W."/>
            <person name="Higgins S."/>
            <person name="Loffler F."/>
        </authorList>
    </citation>
    <scope>NUCLEOTIDE SEQUENCE</scope>
</reference>
<gene>
    <name evidence="4" type="ORF">SDC9_21642</name>
</gene>
<evidence type="ECO:0000259" key="2">
    <source>
        <dbReference type="SMART" id="SM00849"/>
    </source>
</evidence>